<feature type="compositionally biased region" description="Low complexity" evidence="2">
    <location>
        <begin position="135"/>
        <end position="149"/>
    </location>
</feature>
<dbReference type="Gene3D" id="3.30.40.10">
    <property type="entry name" value="Zinc/RING finger domain, C3HC4 (zinc finger)"/>
    <property type="match status" value="1"/>
</dbReference>
<organism evidence="4 5">
    <name type="scientific">Favolaschia claudopus</name>
    <dbReference type="NCBI Taxonomy" id="2862362"/>
    <lineage>
        <taxon>Eukaryota</taxon>
        <taxon>Fungi</taxon>
        <taxon>Dikarya</taxon>
        <taxon>Basidiomycota</taxon>
        <taxon>Agaricomycotina</taxon>
        <taxon>Agaricomycetes</taxon>
        <taxon>Agaricomycetidae</taxon>
        <taxon>Agaricales</taxon>
        <taxon>Marasmiineae</taxon>
        <taxon>Mycenaceae</taxon>
        <taxon>Favolaschia</taxon>
    </lineage>
</organism>
<comment type="caution">
    <text evidence="4">The sequence shown here is derived from an EMBL/GenBank/DDBJ whole genome shotgun (WGS) entry which is preliminary data.</text>
</comment>
<dbReference type="GO" id="GO:0005634">
    <property type="term" value="C:nucleus"/>
    <property type="evidence" value="ECO:0007669"/>
    <property type="project" value="TreeGrafter"/>
</dbReference>
<keyword evidence="1" id="KW-0479">Metal-binding</keyword>
<evidence type="ECO:0000259" key="3">
    <source>
        <dbReference type="PROSITE" id="PS50089"/>
    </source>
</evidence>
<dbReference type="GO" id="GO:0003697">
    <property type="term" value="F:single-stranded DNA binding"/>
    <property type="evidence" value="ECO:0007669"/>
    <property type="project" value="InterPro"/>
</dbReference>
<accession>A0AAW0EJV9</accession>
<proteinExistence type="predicted"/>
<feature type="domain" description="RING-type" evidence="3">
    <location>
        <begin position="171"/>
        <end position="212"/>
    </location>
</feature>
<dbReference type="InterPro" id="IPR013083">
    <property type="entry name" value="Znf_RING/FYVE/PHD"/>
</dbReference>
<dbReference type="Proteomes" id="UP001362999">
    <property type="component" value="Unassembled WGS sequence"/>
</dbReference>
<reference evidence="4 5" key="1">
    <citation type="journal article" date="2024" name="J Genomics">
        <title>Draft genome sequencing and assembly of Favolaschia claudopus CIRM-BRFM 2984 isolated from oak limbs.</title>
        <authorList>
            <person name="Navarro D."/>
            <person name="Drula E."/>
            <person name="Chaduli D."/>
            <person name="Cazenave R."/>
            <person name="Ahrendt S."/>
            <person name="Wang J."/>
            <person name="Lipzen A."/>
            <person name="Daum C."/>
            <person name="Barry K."/>
            <person name="Grigoriev I.V."/>
            <person name="Favel A."/>
            <person name="Rosso M.N."/>
            <person name="Martin F."/>
        </authorList>
    </citation>
    <scope>NUCLEOTIDE SEQUENCE [LARGE SCALE GENOMIC DNA]</scope>
    <source>
        <strain evidence="4 5">CIRM-BRFM 2984</strain>
    </source>
</reference>
<dbReference type="PANTHER" id="PTHR14134:SF2">
    <property type="entry name" value="E3 UBIQUITIN-PROTEIN LIGASE RAD18"/>
    <property type="match status" value="1"/>
</dbReference>
<feature type="compositionally biased region" description="Polar residues" evidence="2">
    <location>
        <begin position="65"/>
        <end position="104"/>
    </location>
</feature>
<dbReference type="InterPro" id="IPR039577">
    <property type="entry name" value="Rad18"/>
</dbReference>
<dbReference type="GO" id="GO:0006513">
    <property type="term" value="P:protein monoubiquitination"/>
    <property type="evidence" value="ECO:0007669"/>
    <property type="project" value="InterPro"/>
</dbReference>
<dbReference type="AlphaFoldDB" id="A0AAW0EJV9"/>
<dbReference type="SMART" id="SM00184">
    <property type="entry name" value="RING"/>
    <property type="match status" value="1"/>
</dbReference>
<dbReference type="Pfam" id="PF13923">
    <property type="entry name" value="zf-C3HC4_2"/>
    <property type="match status" value="1"/>
</dbReference>
<keyword evidence="1" id="KW-0863">Zinc-finger</keyword>
<feature type="region of interest" description="Disordered" evidence="2">
    <location>
        <begin position="65"/>
        <end position="153"/>
    </location>
</feature>
<dbReference type="EMBL" id="JAWWNJ010000001">
    <property type="protein sequence ID" value="KAK7064523.1"/>
    <property type="molecule type" value="Genomic_DNA"/>
</dbReference>
<dbReference type="PROSITE" id="PS50089">
    <property type="entry name" value="ZF_RING_2"/>
    <property type="match status" value="1"/>
</dbReference>
<evidence type="ECO:0000313" key="4">
    <source>
        <dbReference type="EMBL" id="KAK7064523.1"/>
    </source>
</evidence>
<sequence length="327" mass="35726">MSAQLDEFDNIPDIFDGTEDVDWDQLLNAPPTTQAVAPSSPEYFPNEPLDASFLAELDLLDNNSAPGTQSTLAPSSTAASVGSLSAGATQEMQPHPVTTSSTQLPPSAVSTAPASPKRTKRRRTGSVEEDILTPSRKSNISASSRSGSGSKRKRRKGIDVILTGFEEELTCPICCDLFVAAHILNPCGHSFCGDCCWQWVVKKKMTQCPFCRTDLAATQMTPNISLDKTVEMHVEMLSTYGDHVWQKGGEKLAEFRDRQKKWKDGAAERRKKPSQGIVKPAIWVVISDDDEDDDEDYQGDSGSELDLQQLAEDMQEAEDLAQAGGWL</sequence>
<keyword evidence="1" id="KW-0862">Zinc</keyword>
<protein>
    <recommendedName>
        <fullName evidence="3">RING-type domain-containing protein</fullName>
    </recommendedName>
</protein>
<dbReference type="SUPFAM" id="SSF57850">
    <property type="entry name" value="RING/U-box"/>
    <property type="match status" value="1"/>
</dbReference>
<dbReference type="GO" id="GO:0008270">
    <property type="term" value="F:zinc ion binding"/>
    <property type="evidence" value="ECO:0007669"/>
    <property type="project" value="UniProtKB-KW"/>
</dbReference>
<dbReference type="GO" id="GO:0097505">
    <property type="term" value="C:Rad6-Rad18 complex"/>
    <property type="evidence" value="ECO:0007669"/>
    <property type="project" value="TreeGrafter"/>
</dbReference>
<evidence type="ECO:0000313" key="5">
    <source>
        <dbReference type="Proteomes" id="UP001362999"/>
    </source>
</evidence>
<dbReference type="GO" id="GO:0061630">
    <property type="term" value="F:ubiquitin protein ligase activity"/>
    <property type="evidence" value="ECO:0007669"/>
    <property type="project" value="InterPro"/>
</dbReference>
<gene>
    <name evidence="4" type="ORF">R3P38DRAFT_2825070</name>
</gene>
<keyword evidence="5" id="KW-1185">Reference proteome</keyword>
<evidence type="ECO:0000256" key="2">
    <source>
        <dbReference type="SAM" id="MobiDB-lite"/>
    </source>
</evidence>
<name>A0AAW0EJV9_9AGAR</name>
<feature type="compositionally biased region" description="Low complexity" evidence="2">
    <location>
        <begin position="105"/>
        <end position="116"/>
    </location>
</feature>
<dbReference type="InterPro" id="IPR001841">
    <property type="entry name" value="Znf_RING"/>
</dbReference>
<dbReference type="GO" id="GO:0006301">
    <property type="term" value="P:DNA damage tolerance"/>
    <property type="evidence" value="ECO:0007669"/>
    <property type="project" value="InterPro"/>
</dbReference>
<evidence type="ECO:0000256" key="1">
    <source>
        <dbReference type="PROSITE-ProRule" id="PRU00175"/>
    </source>
</evidence>
<dbReference type="PANTHER" id="PTHR14134">
    <property type="entry name" value="E3 UBIQUITIN-PROTEIN LIGASE RAD18"/>
    <property type="match status" value="1"/>
</dbReference>